<dbReference type="SUPFAM" id="SSF50249">
    <property type="entry name" value="Nucleic acid-binding proteins"/>
    <property type="match status" value="6"/>
</dbReference>
<evidence type="ECO:0000313" key="10">
    <source>
        <dbReference type="Proteomes" id="UP000031258"/>
    </source>
</evidence>
<dbReference type="InterPro" id="IPR050437">
    <property type="entry name" value="Ribos_protein_bS1-like"/>
</dbReference>
<evidence type="ECO:0000256" key="3">
    <source>
        <dbReference type="ARBA" id="ARBA00022884"/>
    </source>
</evidence>
<dbReference type="Proteomes" id="UP000031258">
    <property type="component" value="Unassembled WGS sequence"/>
</dbReference>
<evidence type="ECO:0000256" key="6">
    <source>
        <dbReference type="ARBA" id="ARBA00025604"/>
    </source>
</evidence>
<dbReference type="STRING" id="86105.NF27_DT00560"/>
<comment type="function">
    <text evidence="6 7">Binds mRNA; thus facilitating recognition of the initiation point. It is needed to translate mRNA with a short Shine-Dalgarno (SD) purine-rich sequence.</text>
</comment>
<proteinExistence type="inferred from homology"/>
<dbReference type="FunFam" id="2.40.50.140:FF:000011">
    <property type="entry name" value="30S ribosomal protein S1"/>
    <property type="match status" value="1"/>
</dbReference>
<gene>
    <name evidence="9" type="primary">rpsA_2</name>
    <name evidence="9" type="ORF">NF27_DT00560</name>
</gene>
<protein>
    <recommendedName>
        <fullName evidence="7">30S ribosomal protein S1</fullName>
    </recommendedName>
</protein>
<dbReference type="PIRSF" id="PIRSF002111">
    <property type="entry name" value="RpsA"/>
    <property type="match status" value="1"/>
</dbReference>
<dbReference type="GO" id="GO:0003729">
    <property type="term" value="F:mRNA binding"/>
    <property type="evidence" value="ECO:0007669"/>
    <property type="project" value="UniProtKB-ARBA"/>
</dbReference>
<dbReference type="PATRIC" id="fig|86105.3.peg.857"/>
<dbReference type="OrthoDB" id="9804077at2"/>
<dbReference type="AlphaFoldDB" id="A0A0C1MT47"/>
<accession>A0A0C1MT47</accession>
<comment type="similarity">
    <text evidence="1 7">Belongs to the bacterial ribosomal protein bS1 family.</text>
</comment>
<keyword evidence="10" id="KW-1185">Reference proteome</keyword>
<dbReference type="NCBIfam" id="TIGR00717">
    <property type="entry name" value="rpsA"/>
    <property type="match status" value="1"/>
</dbReference>
<evidence type="ECO:0000256" key="7">
    <source>
        <dbReference type="PIRNR" id="PIRNR002111"/>
    </source>
</evidence>
<evidence type="ECO:0000256" key="2">
    <source>
        <dbReference type="ARBA" id="ARBA00022737"/>
    </source>
</evidence>
<dbReference type="InterPro" id="IPR000110">
    <property type="entry name" value="Ribosomal_bS1"/>
</dbReference>
<keyword evidence="4 7" id="KW-0689">Ribosomal protein</keyword>
<name>A0A0C1MT47_9RICK</name>
<sequence>MAIKSNINKNEEINFTESFAQLFEDSIQNEKKEGTVIKGQVVGIERDAVLIDVGLKSEGRVPLKEFALDGEEPNINIGDTVDVFVERLEGKSGRTVLSREKALREEAWVKFEELQNKDVNVDGKVIGRVKGGFAVDLGGLIAFLPGSQVDIRPVKDASVLMNISQPFKILKMDRDQGNVVVSRRAILEESRAEARNELLSNISEGSILEGVVKNITDYGAFIDLGSLDGLLHITDISWNKISHPSEVLSLGQQIKVMVIKYNPETKRVSLGLKQLESNPWDGLSDKYQSGMRFTGSVTTVTDYGAFVELAQGVEGLVYHTEISWNAKNIHPRKLLKAGDEIEVVVLEIDISKHRISLSMKQCKPNPWQKFTDENPIGTIVEGVVKNIADFGLFVTVNEENPDAAIDALVPAVELTWSDNPEEELKNYKKGDIVKGIVLTSDVERERVTLGIKQLSTDHFTEAADKLDRNSIVTCTVTDVKSDGIEVEVSENIKAFIKKGDISKHKAEQRPERFAVGDRVDAMVVAVDKNTRKVNISIKALEADQEKKAIAEYGSTDSGASLGDILGAALGQSQNKDKE</sequence>
<dbReference type="CDD" id="cd05691">
    <property type="entry name" value="S1_RPS1_repeat_ec6"/>
    <property type="match status" value="1"/>
</dbReference>
<comment type="caution">
    <text evidence="9">The sequence shown here is derived from an EMBL/GenBank/DDBJ whole genome shotgun (WGS) entry which is preliminary data.</text>
</comment>
<dbReference type="CDD" id="cd05687">
    <property type="entry name" value="S1_RPS1_repeat_ec1_hs1"/>
    <property type="match status" value="1"/>
</dbReference>
<dbReference type="EMBL" id="JSWE01000096">
    <property type="protein sequence ID" value="KIE05282.1"/>
    <property type="molecule type" value="Genomic_DNA"/>
</dbReference>
<dbReference type="InterPro" id="IPR035104">
    <property type="entry name" value="Ribosomal_protein_S1-like"/>
</dbReference>
<feature type="domain" description="S1 motif" evidence="8">
    <location>
        <begin position="469"/>
        <end position="538"/>
    </location>
</feature>
<feature type="domain" description="S1 motif" evidence="8">
    <location>
        <begin position="205"/>
        <end position="273"/>
    </location>
</feature>
<dbReference type="NCBIfam" id="NF004952">
    <property type="entry name" value="PRK06299.1-2"/>
    <property type="match status" value="1"/>
</dbReference>
<feature type="domain" description="S1 motif" evidence="8">
    <location>
        <begin position="34"/>
        <end position="100"/>
    </location>
</feature>
<feature type="domain" description="S1 motif" evidence="8">
    <location>
        <begin position="377"/>
        <end position="452"/>
    </location>
</feature>
<evidence type="ECO:0000313" key="9">
    <source>
        <dbReference type="EMBL" id="KIE05282.1"/>
    </source>
</evidence>
<feature type="domain" description="S1 motif" evidence="8">
    <location>
        <begin position="290"/>
        <end position="360"/>
    </location>
</feature>
<dbReference type="GO" id="GO:0022627">
    <property type="term" value="C:cytosolic small ribosomal subunit"/>
    <property type="evidence" value="ECO:0007669"/>
    <property type="project" value="TreeGrafter"/>
</dbReference>
<organism evidence="9 10">
    <name type="scientific">Candidatus Jidaibacter acanthamoebae</name>
    <dbReference type="NCBI Taxonomy" id="86105"/>
    <lineage>
        <taxon>Bacteria</taxon>
        <taxon>Pseudomonadati</taxon>
        <taxon>Pseudomonadota</taxon>
        <taxon>Alphaproteobacteria</taxon>
        <taxon>Rickettsiales</taxon>
        <taxon>Candidatus Midichloriaceae</taxon>
        <taxon>Candidatus Jidaibacter</taxon>
    </lineage>
</organism>
<keyword evidence="3 7" id="KW-0694">RNA-binding</keyword>
<dbReference type="CDD" id="cd05688">
    <property type="entry name" value="S1_RPS1_repeat_ec3"/>
    <property type="match status" value="1"/>
</dbReference>
<dbReference type="GO" id="GO:0003735">
    <property type="term" value="F:structural constituent of ribosome"/>
    <property type="evidence" value="ECO:0007669"/>
    <property type="project" value="InterPro"/>
</dbReference>
<dbReference type="CDD" id="cd04465">
    <property type="entry name" value="S1_RPS1_repeat_ec2_hs2"/>
    <property type="match status" value="1"/>
</dbReference>
<dbReference type="FunFam" id="2.40.50.140:FF:000051">
    <property type="entry name" value="RNA-binding transcriptional accessory protein"/>
    <property type="match status" value="1"/>
</dbReference>
<dbReference type="PANTHER" id="PTHR10724">
    <property type="entry name" value="30S RIBOSOMAL PROTEIN S1"/>
    <property type="match status" value="1"/>
</dbReference>
<reference evidence="9 10" key="1">
    <citation type="submission" date="2014-11" db="EMBL/GenBank/DDBJ databases">
        <title>A Rickettsiales Symbiont of Amoebae With Ancient Features.</title>
        <authorList>
            <person name="Schulz F."/>
            <person name="Martijn J."/>
            <person name="Wascher F."/>
            <person name="Kostanjsek R."/>
            <person name="Ettema T.J."/>
            <person name="Horn M."/>
        </authorList>
    </citation>
    <scope>NUCLEOTIDE SEQUENCE [LARGE SCALE GENOMIC DNA]</scope>
    <source>
        <strain evidence="9 10">UWC36</strain>
    </source>
</reference>
<dbReference type="InterPro" id="IPR003029">
    <property type="entry name" value="S1_domain"/>
</dbReference>
<dbReference type="Pfam" id="PF00575">
    <property type="entry name" value="S1"/>
    <property type="match status" value="6"/>
</dbReference>
<dbReference type="PRINTS" id="PR00681">
    <property type="entry name" value="RIBOSOMALS1"/>
</dbReference>
<evidence type="ECO:0000256" key="5">
    <source>
        <dbReference type="ARBA" id="ARBA00023274"/>
    </source>
</evidence>
<evidence type="ECO:0000259" key="8">
    <source>
        <dbReference type="PROSITE" id="PS50126"/>
    </source>
</evidence>
<dbReference type="GO" id="GO:0006412">
    <property type="term" value="P:translation"/>
    <property type="evidence" value="ECO:0007669"/>
    <property type="project" value="InterPro"/>
</dbReference>
<dbReference type="RefSeq" id="WP_053332575.1">
    <property type="nucleotide sequence ID" value="NZ_JSWE01000096.1"/>
</dbReference>
<dbReference type="Gene3D" id="2.40.50.140">
    <property type="entry name" value="Nucleic acid-binding proteins"/>
    <property type="match status" value="5"/>
</dbReference>
<keyword evidence="2" id="KW-0677">Repeat</keyword>
<dbReference type="PROSITE" id="PS50126">
    <property type="entry name" value="S1"/>
    <property type="match status" value="6"/>
</dbReference>
<dbReference type="InterPro" id="IPR012340">
    <property type="entry name" value="NA-bd_OB-fold"/>
</dbReference>
<feature type="domain" description="S1 motif" evidence="8">
    <location>
        <begin position="118"/>
        <end position="184"/>
    </location>
</feature>
<dbReference type="SMART" id="SM00316">
    <property type="entry name" value="S1"/>
    <property type="match status" value="6"/>
</dbReference>
<keyword evidence="5 7" id="KW-0687">Ribonucleoprotein</keyword>
<dbReference type="PANTHER" id="PTHR10724:SF7">
    <property type="entry name" value="SMALL RIBOSOMAL SUBUNIT PROTEIN BS1C"/>
    <property type="match status" value="1"/>
</dbReference>
<evidence type="ECO:0000256" key="4">
    <source>
        <dbReference type="ARBA" id="ARBA00022980"/>
    </source>
</evidence>
<evidence type="ECO:0000256" key="1">
    <source>
        <dbReference type="ARBA" id="ARBA00006767"/>
    </source>
</evidence>